<evidence type="ECO:0000256" key="1">
    <source>
        <dbReference type="SAM" id="MobiDB-lite"/>
    </source>
</evidence>
<evidence type="ECO:0000256" key="2">
    <source>
        <dbReference type="SAM" id="SignalP"/>
    </source>
</evidence>
<feature type="signal peptide" evidence="2">
    <location>
        <begin position="1"/>
        <end position="19"/>
    </location>
</feature>
<organism evidence="3 4">
    <name type="scientific">Ataeniobius toweri</name>
    <dbReference type="NCBI Taxonomy" id="208326"/>
    <lineage>
        <taxon>Eukaryota</taxon>
        <taxon>Metazoa</taxon>
        <taxon>Chordata</taxon>
        <taxon>Craniata</taxon>
        <taxon>Vertebrata</taxon>
        <taxon>Euteleostomi</taxon>
        <taxon>Actinopterygii</taxon>
        <taxon>Neopterygii</taxon>
        <taxon>Teleostei</taxon>
        <taxon>Neoteleostei</taxon>
        <taxon>Acanthomorphata</taxon>
        <taxon>Ovalentaria</taxon>
        <taxon>Atherinomorphae</taxon>
        <taxon>Cyprinodontiformes</taxon>
        <taxon>Goodeidae</taxon>
        <taxon>Ataeniobius</taxon>
    </lineage>
</organism>
<name>A0ABU7BBR9_9TELE</name>
<protein>
    <submittedName>
        <fullName evidence="3">Uncharacterized protein</fullName>
    </submittedName>
</protein>
<gene>
    <name evidence="3" type="ORF">ATANTOWER_027120</name>
</gene>
<evidence type="ECO:0000313" key="3">
    <source>
        <dbReference type="EMBL" id="MED6246969.1"/>
    </source>
</evidence>
<feature type="region of interest" description="Disordered" evidence="1">
    <location>
        <begin position="73"/>
        <end position="112"/>
    </location>
</feature>
<sequence>MFLRTHVLIFLTLFFCADAEDKSRLYRRLSAGFIHPATATALQNKPEVYIHSHHYGKVKVLVLVVFCLSGTGSRGQQTQQRHPDVPLPQTPLPAPPGGAQGVPRPAERHSPSSVSWAVPWASSRWDVPGTPPEEGVQEAFGIDARATSTGSSRCGGAAALLRAPPGWPSSSPYL</sequence>
<dbReference type="Proteomes" id="UP001345963">
    <property type="component" value="Unassembled WGS sequence"/>
</dbReference>
<feature type="chain" id="PRO_5047062944" evidence="2">
    <location>
        <begin position="20"/>
        <end position="174"/>
    </location>
</feature>
<dbReference type="EMBL" id="JAHUTI010045897">
    <property type="protein sequence ID" value="MED6246969.1"/>
    <property type="molecule type" value="Genomic_DNA"/>
</dbReference>
<reference evidence="3 4" key="1">
    <citation type="submission" date="2021-07" db="EMBL/GenBank/DDBJ databases">
        <authorList>
            <person name="Palmer J.M."/>
        </authorList>
    </citation>
    <scope>NUCLEOTIDE SEQUENCE [LARGE SCALE GENOMIC DNA]</scope>
    <source>
        <strain evidence="3 4">AT_MEX2019</strain>
        <tissue evidence="3">Muscle</tissue>
    </source>
</reference>
<keyword evidence="2" id="KW-0732">Signal</keyword>
<comment type="caution">
    <text evidence="3">The sequence shown here is derived from an EMBL/GenBank/DDBJ whole genome shotgun (WGS) entry which is preliminary data.</text>
</comment>
<proteinExistence type="predicted"/>
<evidence type="ECO:0000313" key="4">
    <source>
        <dbReference type="Proteomes" id="UP001345963"/>
    </source>
</evidence>
<accession>A0ABU7BBR9</accession>
<keyword evidence="4" id="KW-1185">Reference proteome</keyword>
<feature type="compositionally biased region" description="Pro residues" evidence="1">
    <location>
        <begin position="85"/>
        <end position="96"/>
    </location>
</feature>